<sequence>MVLPYRNFLFSGQIQFPQQPMLADIDAVLNTSR</sequence>
<name>A0A5J4T4M3_9EUKA</name>
<proteinExistence type="predicted"/>
<comment type="caution">
    <text evidence="1">The sequence shown here is derived from an EMBL/GenBank/DDBJ whole genome shotgun (WGS) entry which is preliminary data.</text>
</comment>
<organism evidence="1 2">
    <name type="scientific">Streblomastix strix</name>
    <dbReference type="NCBI Taxonomy" id="222440"/>
    <lineage>
        <taxon>Eukaryota</taxon>
        <taxon>Metamonada</taxon>
        <taxon>Preaxostyla</taxon>
        <taxon>Oxymonadida</taxon>
        <taxon>Streblomastigidae</taxon>
        <taxon>Streblomastix</taxon>
    </lineage>
</organism>
<gene>
    <name evidence="1" type="ORF">EZS28_051531</name>
</gene>
<dbReference type="Proteomes" id="UP000324800">
    <property type="component" value="Unassembled WGS sequence"/>
</dbReference>
<evidence type="ECO:0000313" key="2">
    <source>
        <dbReference type="Proteomes" id="UP000324800"/>
    </source>
</evidence>
<feature type="non-terminal residue" evidence="1">
    <location>
        <position position="33"/>
    </location>
</feature>
<dbReference type="EMBL" id="SNRW01039033">
    <property type="protein sequence ID" value="KAA6352942.1"/>
    <property type="molecule type" value="Genomic_DNA"/>
</dbReference>
<evidence type="ECO:0000313" key="1">
    <source>
        <dbReference type="EMBL" id="KAA6352942.1"/>
    </source>
</evidence>
<dbReference type="AlphaFoldDB" id="A0A5J4T4M3"/>
<protein>
    <submittedName>
        <fullName evidence="1">Uncharacterized protein</fullName>
    </submittedName>
</protein>
<accession>A0A5J4T4M3</accession>
<reference evidence="1 2" key="1">
    <citation type="submission" date="2019-03" db="EMBL/GenBank/DDBJ databases">
        <title>Single cell metagenomics reveals metabolic interactions within the superorganism composed of flagellate Streblomastix strix and complex community of Bacteroidetes bacteria on its surface.</title>
        <authorList>
            <person name="Treitli S.C."/>
            <person name="Kolisko M."/>
            <person name="Husnik F."/>
            <person name="Keeling P."/>
            <person name="Hampl V."/>
        </authorList>
    </citation>
    <scope>NUCLEOTIDE SEQUENCE [LARGE SCALE GENOMIC DNA]</scope>
    <source>
        <strain evidence="1">ST1C</strain>
    </source>
</reference>